<dbReference type="PANTHER" id="PTHR12341:SF7">
    <property type="entry name" value="5'-3' EXORIBONUCLEASE 1"/>
    <property type="match status" value="1"/>
</dbReference>
<evidence type="ECO:0000259" key="11">
    <source>
        <dbReference type="Pfam" id="PF18332"/>
    </source>
</evidence>
<comment type="similarity">
    <text evidence="1">Belongs to the 5'-3' exonuclease family. XRN2/RAT1 subfamily.</text>
</comment>
<evidence type="ECO:0000256" key="4">
    <source>
        <dbReference type="ARBA" id="ARBA00022801"/>
    </source>
</evidence>
<evidence type="ECO:0000259" key="10">
    <source>
        <dbReference type="Pfam" id="PF18129"/>
    </source>
</evidence>
<comment type="subcellular location">
    <subcellularLocation>
        <location evidence="6">Cytoplasm</location>
    </subcellularLocation>
</comment>
<dbReference type="Pfam" id="PF18334">
    <property type="entry name" value="XRN1_D2_D3"/>
    <property type="match status" value="1"/>
</dbReference>
<evidence type="ECO:0000313" key="13">
    <source>
        <dbReference type="EMBL" id="OJT02470.1"/>
    </source>
</evidence>
<evidence type="ECO:0000259" key="9">
    <source>
        <dbReference type="Pfam" id="PF17846"/>
    </source>
</evidence>
<dbReference type="GO" id="GO:0000184">
    <property type="term" value="P:nuclear-transcribed mRNA catabolic process, nonsense-mediated decay"/>
    <property type="evidence" value="ECO:0007669"/>
    <property type="project" value="UniProtKB-KW"/>
</dbReference>
<evidence type="ECO:0000256" key="6">
    <source>
        <dbReference type="PIRNR" id="PIRNR006743"/>
    </source>
</evidence>
<dbReference type="Proteomes" id="UP000184267">
    <property type="component" value="Unassembled WGS sequence"/>
</dbReference>
<dbReference type="GO" id="GO:0016075">
    <property type="term" value="P:rRNA catabolic process"/>
    <property type="evidence" value="ECO:0007669"/>
    <property type="project" value="TreeGrafter"/>
</dbReference>
<feature type="compositionally biased region" description="Gly residues" evidence="7">
    <location>
        <begin position="1398"/>
        <end position="1416"/>
    </location>
</feature>
<gene>
    <name evidence="13" type="ORF">TRAPUB_7037</name>
</gene>
<dbReference type="InterPro" id="IPR041106">
    <property type="entry name" value="XRN1_D2_D3"/>
</dbReference>
<dbReference type="PIRSF" id="PIRSF006743">
    <property type="entry name" value="Exonuclease_Xnr1"/>
    <property type="match status" value="1"/>
</dbReference>
<dbReference type="Gene3D" id="2.170.260.40">
    <property type="match status" value="1"/>
</dbReference>
<reference evidence="13 14" key="1">
    <citation type="submission" date="2016-10" db="EMBL/GenBank/DDBJ databases">
        <title>Genome sequence of the basidiomycete white-rot fungus Trametes pubescens.</title>
        <authorList>
            <person name="Makela M.R."/>
            <person name="Granchi Z."/>
            <person name="Peng M."/>
            <person name="De Vries R.P."/>
            <person name="Grigoriev I."/>
            <person name="Riley R."/>
            <person name="Hilden K."/>
        </authorList>
    </citation>
    <scope>NUCLEOTIDE SEQUENCE [LARGE SCALE GENOMIC DNA]</scope>
    <source>
        <strain evidence="13 14">FBCC735</strain>
    </source>
</reference>
<feature type="compositionally biased region" description="Basic and acidic residues" evidence="7">
    <location>
        <begin position="71"/>
        <end position="88"/>
    </location>
</feature>
<dbReference type="EC" id="3.1.13.-" evidence="6"/>
<dbReference type="InterPro" id="IPR047008">
    <property type="entry name" value="XRN1_SH3_sf"/>
</dbReference>
<dbReference type="InterPro" id="IPR040992">
    <property type="entry name" value="XRN1_D1"/>
</dbReference>
<dbReference type="OrthoDB" id="372487at2759"/>
<feature type="domain" description="5'-3' exoribonuclease 1 D1" evidence="11">
    <location>
        <begin position="706"/>
        <end position="897"/>
    </location>
</feature>
<feature type="domain" description="Xrn1 helical" evidence="9">
    <location>
        <begin position="241"/>
        <end position="657"/>
    </location>
</feature>
<evidence type="ECO:0000256" key="3">
    <source>
        <dbReference type="ARBA" id="ARBA00022722"/>
    </source>
</evidence>
<keyword evidence="4 6" id="KW-0378">Hydrolase</keyword>
<dbReference type="GO" id="GO:0005737">
    <property type="term" value="C:cytoplasm"/>
    <property type="evidence" value="ECO:0007669"/>
    <property type="project" value="UniProtKB-SubCell"/>
</dbReference>
<keyword evidence="2" id="KW-0507">mRNA processing</keyword>
<dbReference type="FunFam" id="1.25.40.1050:FF:000002">
    <property type="entry name" value="5'-3' exoribonuclease"/>
    <property type="match status" value="1"/>
</dbReference>
<dbReference type="Pfam" id="PF17846">
    <property type="entry name" value="XRN_M"/>
    <property type="match status" value="1"/>
</dbReference>
<protein>
    <recommendedName>
        <fullName evidence="6">5'-3' exoribonuclease 1</fullName>
        <ecNumber evidence="6">3.1.13.-</ecNumber>
    </recommendedName>
</protein>
<accession>A0A1M2V4C9</accession>
<keyword evidence="14" id="KW-1185">Reference proteome</keyword>
<dbReference type="Gene3D" id="1.25.40.1050">
    <property type="match status" value="1"/>
</dbReference>
<dbReference type="CDD" id="cd18673">
    <property type="entry name" value="PIN_XRN1-2-like"/>
    <property type="match status" value="1"/>
</dbReference>
<feature type="region of interest" description="Disordered" evidence="7">
    <location>
        <begin position="62"/>
        <end position="88"/>
    </location>
</feature>
<feature type="compositionally biased region" description="Low complexity" evidence="7">
    <location>
        <begin position="1220"/>
        <end position="1234"/>
    </location>
</feature>
<keyword evidence="6" id="KW-0963">Cytoplasm</keyword>
<dbReference type="GO" id="GO:0004534">
    <property type="term" value="F:5'-3' RNA exonuclease activity"/>
    <property type="evidence" value="ECO:0007669"/>
    <property type="project" value="UniProtKB-ARBA"/>
</dbReference>
<evidence type="ECO:0000256" key="7">
    <source>
        <dbReference type="SAM" id="MobiDB-lite"/>
    </source>
</evidence>
<feature type="domain" description="Exoribonuclease Xrn1 D2/D3" evidence="12">
    <location>
        <begin position="901"/>
        <end position="1126"/>
    </location>
</feature>
<dbReference type="FunFam" id="3.40.50.12390:FF:000002">
    <property type="entry name" value="5'-3' exoribonuclease 1"/>
    <property type="match status" value="1"/>
</dbReference>
<dbReference type="OMA" id="VASWPWF"/>
<name>A0A1M2V4C9_TRAPU</name>
<comment type="function">
    <text evidence="6">Multifunctional protein that exhibits several independent functions at different levels of the cellular processes. 5'-3' exonuclease component of the nonsense-mediated mRNA decay (NMD) which is a highly conserved mRNA degradation pathway, an RNA surveillance system whose role is to identify and rid cells of mRNA with premature termination codons and thus prevents accumulation of potentially harmful truncated proteins.</text>
</comment>
<dbReference type="InterPro" id="IPR041385">
    <property type="entry name" value="SH3_12"/>
</dbReference>
<keyword evidence="3 6" id="KW-0540">Nuclease</keyword>
<organism evidence="13 14">
    <name type="scientific">Trametes pubescens</name>
    <name type="common">White-rot fungus</name>
    <dbReference type="NCBI Taxonomy" id="154538"/>
    <lineage>
        <taxon>Eukaryota</taxon>
        <taxon>Fungi</taxon>
        <taxon>Dikarya</taxon>
        <taxon>Basidiomycota</taxon>
        <taxon>Agaricomycotina</taxon>
        <taxon>Agaricomycetes</taxon>
        <taxon>Polyporales</taxon>
        <taxon>Polyporaceae</taxon>
        <taxon>Trametes</taxon>
    </lineage>
</organism>
<feature type="domain" description="Xrn1 N-terminal" evidence="8">
    <location>
        <begin position="1"/>
        <end position="194"/>
    </location>
</feature>
<evidence type="ECO:0000256" key="2">
    <source>
        <dbReference type="ARBA" id="ARBA00022664"/>
    </source>
</evidence>
<evidence type="ECO:0000259" key="8">
    <source>
        <dbReference type="Pfam" id="PF03159"/>
    </source>
</evidence>
<sequence length="1416" mass="159416">MDNLYVDFNGSHPNDEDAHFRLSEAQIFTSIFAYVDHLFGKIKPKKLFFMAIDGVAPRAKMNQQRSRRFRTAKEAKEVREKAERKGEKLPEEKAFDSNCITPGTEFMARLSQQLRYFVNKKISEDSNWRDVTVVLSGHDVPGEGEHKIMEYIRLSRAQLDYDPNVRHCLYGLDADLIMLGLLSHDPHFCLLREEVKFGPASKSKSNKSLESINFYLLHLALMREYLDLEFHDIEPVLPFPYNLERVIDDFILLAVFVGNDFLPNLPDLHIHENGLEKLFDVYKKSLPTLDGYINESGTINTKRLQVILDEMAEWEREVFEKEYANVNWFKGKQAKHVKEMEMGRKRSQLVLTASQRKIFDQVKAFVYERRKLSAAQQASQPPLTMPNTFPARDREFINRLADDMHLSITWDEYDEDQNLVSWRFPGQLEEPIPEDGKPGEADDDEWEDEEEEESRIAVDRVLNKYEKAKVAEEDKEGDFDARYELSIKEKMDEWKRGYYKGKLEISYDDPKDMGDLVYKYVEGLQWVMYYYYSGVASWSWFYNYHYAPRISDLTGVDKMSFNFDLAKPFHPFEQLMGVLPEASKELIPPAYRDLMYDPNSPILDFYPVEFELDLNGKKQDWEAIVKIPFIEEHRLLKAMSSREHRLTADEKHRNSFGTSTKFTYTPGQPTEYPSSLPGFFPTLYQCYCKMEPFDLPTLNGLHLIEGLCEGVQLGAEALAGFPSLQTLPHTASLGHHGINVHGSESRNKSMIVHIDNAHEHRKVADVAQEMIGKRVFINWPFLQEGMVSAISDSLFMYEKLSMFPGKPPKVVSNPHTPQGLGLWKSKAEKIERYYSKRCGVITGNIEVILHVRPLKGLKRLDNGAFVKDYEEADKEVEQAVQMAVSEVFSEDPRFIEKEPPPLSEEFPEGSKVFFLGEHAYGVAAQVSGTTDEALSVVLVFFPSEKVENDKFKGVVANRLQNRYFPSFKVSEMLGLSTRALSKITSSFMVVSADGNKNNLGLSLKFEGKGLKVIEYSRKDGRYWEFSQKAVELIREYKAKYPEVFDVLDRGGDAMVKAHDVFGDAPNPDAKAKEVKTWLNSKGVRDFEPVSLFCDQLGKTTVKEIEALADSFTASKSATNIKKAIVKGIPRQAVLKPSHAVYRLHNQHFALGDRVIMVQDSGSVPLSFKGVVVGMNAKSMDVIWDAPFMSGTTLGDRCSQYRGSTVEFSSCLNLTNPQFVASTNPQAPTQQQPQSPFKPRFGPHPSVRPPPGQQPAAGFRPAPYAQPLSYIISQLANDHVSQHANGNDSRPNGASQGTPVHIMTNPNRGRGALRGGPPAGAVPHVQVPNGGNVNGHAKTAPPQNAPIANGNGFDHAARGRGRGRGGFEGRGGFTPGRGGVYGQPGRGRGFPPGVERGRGGPPRGAARGGRGRGQVPA</sequence>
<dbReference type="Gene3D" id="2.30.30.750">
    <property type="match status" value="1"/>
</dbReference>
<dbReference type="STRING" id="154538.A0A1M2V4C9"/>
<dbReference type="Gene3D" id="3.40.50.12390">
    <property type="match status" value="2"/>
</dbReference>
<dbReference type="GO" id="GO:0005634">
    <property type="term" value="C:nucleus"/>
    <property type="evidence" value="ECO:0007669"/>
    <property type="project" value="TreeGrafter"/>
</dbReference>
<dbReference type="InterPro" id="IPR016494">
    <property type="entry name" value="5_3_exoribonuclease_1"/>
</dbReference>
<dbReference type="InterPro" id="IPR047007">
    <property type="entry name" value="XRN1_D1_sf"/>
</dbReference>
<dbReference type="Pfam" id="PF18129">
    <property type="entry name" value="SH3_12"/>
    <property type="match status" value="1"/>
</dbReference>
<feature type="domain" description="5'-3' exoribonuclease 1 SH3-like" evidence="10">
    <location>
        <begin position="1146"/>
        <end position="1212"/>
    </location>
</feature>
<feature type="region of interest" description="Disordered" evidence="7">
    <location>
        <begin position="428"/>
        <end position="453"/>
    </location>
</feature>
<feature type="compositionally biased region" description="Gly residues" evidence="7">
    <location>
        <begin position="1363"/>
        <end position="1389"/>
    </location>
</feature>
<evidence type="ECO:0000313" key="14">
    <source>
        <dbReference type="Proteomes" id="UP000184267"/>
    </source>
</evidence>
<dbReference type="GO" id="GO:0003723">
    <property type="term" value="F:RNA binding"/>
    <property type="evidence" value="ECO:0007669"/>
    <property type="project" value="UniProtKB-KW"/>
</dbReference>
<feature type="region of interest" description="Disordered" evidence="7">
    <location>
        <begin position="1280"/>
        <end position="1342"/>
    </location>
</feature>
<evidence type="ECO:0000256" key="5">
    <source>
        <dbReference type="ARBA" id="ARBA00022839"/>
    </source>
</evidence>
<keyword evidence="6" id="KW-0694">RNA-binding</keyword>
<feature type="region of interest" description="Disordered" evidence="7">
    <location>
        <begin position="1218"/>
        <end position="1260"/>
    </location>
</feature>
<dbReference type="Gene3D" id="2.30.30.30">
    <property type="match status" value="1"/>
</dbReference>
<feature type="compositionally biased region" description="Polar residues" evidence="7">
    <location>
        <begin position="1281"/>
        <end position="1297"/>
    </location>
</feature>
<dbReference type="InterPro" id="IPR027073">
    <property type="entry name" value="5_3_exoribonuclease"/>
</dbReference>
<dbReference type="InterPro" id="IPR041412">
    <property type="entry name" value="Xrn1_helical"/>
</dbReference>
<dbReference type="InterPro" id="IPR014722">
    <property type="entry name" value="Rib_uL2_dom2"/>
</dbReference>
<evidence type="ECO:0000256" key="1">
    <source>
        <dbReference type="ARBA" id="ARBA00006994"/>
    </source>
</evidence>
<dbReference type="GO" id="GO:0006397">
    <property type="term" value="P:mRNA processing"/>
    <property type="evidence" value="ECO:0007669"/>
    <property type="project" value="UniProtKB-KW"/>
</dbReference>
<dbReference type="Pfam" id="PF18332">
    <property type="entry name" value="XRN1_D1"/>
    <property type="match status" value="1"/>
</dbReference>
<dbReference type="PANTHER" id="PTHR12341">
    <property type="entry name" value="5'-&gt;3' EXORIBONUCLEASE"/>
    <property type="match status" value="1"/>
</dbReference>
<feature type="compositionally biased region" description="Acidic residues" evidence="7">
    <location>
        <begin position="441"/>
        <end position="453"/>
    </location>
</feature>
<keyword evidence="6" id="KW-0866">Nonsense-mediated mRNA decay</keyword>
<proteinExistence type="inferred from homology"/>
<feature type="region of interest" description="Disordered" evidence="7">
    <location>
        <begin position="1359"/>
        <end position="1416"/>
    </location>
</feature>
<comment type="caution">
    <text evidence="13">The sequence shown here is derived from an EMBL/GenBank/DDBJ whole genome shotgun (WGS) entry which is preliminary data.</text>
</comment>
<dbReference type="Pfam" id="PF03159">
    <property type="entry name" value="XRN_N"/>
    <property type="match status" value="1"/>
</dbReference>
<dbReference type="EMBL" id="MNAD01001670">
    <property type="protein sequence ID" value="OJT02470.1"/>
    <property type="molecule type" value="Genomic_DNA"/>
</dbReference>
<dbReference type="InterPro" id="IPR004859">
    <property type="entry name" value="Xrn1_N"/>
</dbReference>
<keyword evidence="5 6" id="KW-0269">Exonuclease</keyword>
<evidence type="ECO:0000259" key="12">
    <source>
        <dbReference type="Pfam" id="PF18334"/>
    </source>
</evidence>